<dbReference type="HAMAP" id="MF_00337">
    <property type="entry name" value="Exonuc_7_S"/>
    <property type="match status" value="1"/>
</dbReference>
<evidence type="ECO:0000256" key="1">
    <source>
        <dbReference type="ARBA" id="ARBA00009998"/>
    </source>
</evidence>
<proteinExistence type="inferred from homology"/>
<organism evidence="7 8">
    <name type="scientific">Sedimentisphaera cyanobacteriorum</name>
    <dbReference type="NCBI Taxonomy" id="1940790"/>
    <lineage>
        <taxon>Bacteria</taxon>
        <taxon>Pseudomonadati</taxon>
        <taxon>Planctomycetota</taxon>
        <taxon>Phycisphaerae</taxon>
        <taxon>Sedimentisphaerales</taxon>
        <taxon>Sedimentisphaeraceae</taxon>
        <taxon>Sedimentisphaera</taxon>
    </lineage>
</organism>
<comment type="subunit">
    <text evidence="6">Heterooligomer composed of large and small subunits.</text>
</comment>
<dbReference type="PIRSF" id="PIRSF006488">
    <property type="entry name" value="Exonuc_VII_S"/>
    <property type="match status" value="1"/>
</dbReference>
<reference evidence="8" key="1">
    <citation type="submission" date="2017-02" db="EMBL/GenBank/DDBJ databases">
        <title>Comparative genomics and description of representatives of a novel lineage of planctomycetes thriving in anoxic sediments.</title>
        <authorList>
            <person name="Spring S."/>
            <person name="Bunk B."/>
            <person name="Sproer C."/>
            <person name="Klenk H.-P."/>
        </authorList>
    </citation>
    <scope>NUCLEOTIDE SEQUENCE [LARGE SCALE GENOMIC DNA]</scope>
    <source>
        <strain evidence="8">L21-RPul-D3</strain>
    </source>
</reference>
<dbReference type="GO" id="GO:0006308">
    <property type="term" value="P:DNA catabolic process"/>
    <property type="evidence" value="ECO:0007669"/>
    <property type="project" value="UniProtKB-UniRule"/>
</dbReference>
<dbReference type="InterPro" id="IPR003761">
    <property type="entry name" value="Exonuc_VII_S"/>
</dbReference>
<evidence type="ECO:0000256" key="6">
    <source>
        <dbReference type="HAMAP-Rule" id="MF_00337"/>
    </source>
</evidence>
<keyword evidence="4 6" id="KW-0378">Hydrolase</keyword>
<dbReference type="InterPro" id="IPR037004">
    <property type="entry name" value="Exonuc_VII_ssu_sf"/>
</dbReference>
<dbReference type="KEGG" id="pbu:L21SP3_00607"/>
<evidence type="ECO:0000256" key="4">
    <source>
        <dbReference type="ARBA" id="ARBA00022801"/>
    </source>
</evidence>
<dbReference type="Pfam" id="PF02609">
    <property type="entry name" value="Exonuc_VII_S"/>
    <property type="match status" value="1"/>
</dbReference>
<dbReference type="Proteomes" id="UP000188273">
    <property type="component" value="Chromosome"/>
</dbReference>
<evidence type="ECO:0000256" key="5">
    <source>
        <dbReference type="ARBA" id="ARBA00022839"/>
    </source>
</evidence>
<comment type="function">
    <text evidence="6">Bidirectionally degrades single-stranded DNA into large acid-insoluble oligonucleotides, which are then degraded further into small acid-soluble oligonucleotides.</text>
</comment>
<dbReference type="OrthoDB" id="287668at2"/>
<sequence>MALDQEKINELSFEDSIEKLREIVSDIETGKVGLEESLSQYEAGMSLIKHCREILQKCEDKVDKLTD</sequence>
<gene>
    <name evidence="6 7" type="primary">xseB</name>
    <name evidence="7" type="ORF">L21SP3_00607</name>
</gene>
<comment type="similarity">
    <text evidence="1 6">Belongs to the XseB family.</text>
</comment>
<dbReference type="NCBIfam" id="TIGR01280">
    <property type="entry name" value="xseB"/>
    <property type="match status" value="1"/>
</dbReference>
<dbReference type="Gene3D" id="1.10.287.1040">
    <property type="entry name" value="Exonuclease VII, small subunit"/>
    <property type="match status" value="1"/>
</dbReference>
<comment type="catalytic activity">
    <reaction evidence="6">
        <text>Exonucleolytic cleavage in either 5'- to 3'- or 3'- to 5'-direction to yield nucleoside 5'-phosphates.</text>
        <dbReference type="EC" id="3.1.11.6"/>
    </reaction>
</comment>
<keyword evidence="8" id="KW-1185">Reference proteome</keyword>
<dbReference type="EMBL" id="CP019633">
    <property type="protein sequence ID" value="AQQ08816.1"/>
    <property type="molecule type" value="Genomic_DNA"/>
</dbReference>
<dbReference type="GO" id="GO:0008855">
    <property type="term" value="F:exodeoxyribonuclease VII activity"/>
    <property type="evidence" value="ECO:0007669"/>
    <property type="project" value="UniProtKB-UniRule"/>
</dbReference>
<name>A0A1Q2HNK5_9BACT</name>
<dbReference type="STRING" id="1940790.L21SP3_00607"/>
<dbReference type="EC" id="3.1.11.6" evidence="6"/>
<dbReference type="GO" id="GO:0005829">
    <property type="term" value="C:cytosol"/>
    <property type="evidence" value="ECO:0007669"/>
    <property type="project" value="TreeGrafter"/>
</dbReference>
<keyword evidence="2 6" id="KW-0963">Cytoplasm</keyword>
<comment type="subcellular location">
    <subcellularLocation>
        <location evidence="6">Cytoplasm</location>
    </subcellularLocation>
</comment>
<keyword evidence="5 6" id="KW-0269">Exonuclease</keyword>
<protein>
    <recommendedName>
        <fullName evidence="6">Exodeoxyribonuclease 7 small subunit</fullName>
        <ecNumber evidence="6">3.1.11.6</ecNumber>
    </recommendedName>
    <alternativeName>
        <fullName evidence="6">Exodeoxyribonuclease VII small subunit</fullName>
        <shortName evidence="6">Exonuclease VII small subunit</shortName>
    </alternativeName>
</protein>
<dbReference type="RefSeq" id="WP_077539286.1">
    <property type="nucleotide sequence ID" value="NZ_CP019633.1"/>
</dbReference>
<evidence type="ECO:0000313" key="8">
    <source>
        <dbReference type="Proteomes" id="UP000188273"/>
    </source>
</evidence>
<dbReference type="GO" id="GO:0009318">
    <property type="term" value="C:exodeoxyribonuclease VII complex"/>
    <property type="evidence" value="ECO:0007669"/>
    <property type="project" value="UniProtKB-UniRule"/>
</dbReference>
<evidence type="ECO:0000256" key="2">
    <source>
        <dbReference type="ARBA" id="ARBA00022490"/>
    </source>
</evidence>
<dbReference type="AlphaFoldDB" id="A0A1Q2HNK5"/>
<evidence type="ECO:0000313" key="7">
    <source>
        <dbReference type="EMBL" id="AQQ08816.1"/>
    </source>
</evidence>
<accession>A0A1Q2HNK5</accession>
<dbReference type="PANTHER" id="PTHR34137:SF1">
    <property type="entry name" value="EXODEOXYRIBONUCLEASE 7 SMALL SUBUNIT"/>
    <property type="match status" value="1"/>
</dbReference>
<keyword evidence="3 6" id="KW-0540">Nuclease</keyword>
<dbReference type="SUPFAM" id="SSF116842">
    <property type="entry name" value="XseB-like"/>
    <property type="match status" value="1"/>
</dbReference>
<dbReference type="PANTHER" id="PTHR34137">
    <property type="entry name" value="EXODEOXYRIBONUCLEASE 7 SMALL SUBUNIT"/>
    <property type="match status" value="1"/>
</dbReference>
<evidence type="ECO:0000256" key="3">
    <source>
        <dbReference type="ARBA" id="ARBA00022722"/>
    </source>
</evidence>